<gene>
    <name evidence="5" type="ORF">TSPGSL018_30514</name>
</gene>
<dbReference type="PANTHER" id="PTHR47025:SF2">
    <property type="entry name" value="AUTOIMMUNE REGULATOR"/>
    <property type="match status" value="1"/>
</dbReference>
<evidence type="ECO:0000313" key="5">
    <source>
        <dbReference type="EMBL" id="JAC72779.1"/>
    </source>
</evidence>
<dbReference type="GO" id="GO:0045944">
    <property type="term" value="P:positive regulation of transcription by RNA polymerase II"/>
    <property type="evidence" value="ECO:0007669"/>
    <property type="project" value="TreeGrafter"/>
</dbReference>
<evidence type="ECO:0000259" key="4">
    <source>
        <dbReference type="Pfam" id="PF16135"/>
    </source>
</evidence>
<protein>
    <recommendedName>
        <fullName evidence="4">Tify domain-containing protein</fullName>
    </recommendedName>
</protein>
<feature type="region of interest" description="Disordered" evidence="3">
    <location>
        <begin position="1"/>
        <end position="31"/>
    </location>
</feature>
<keyword evidence="2" id="KW-0539">Nucleus</keyword>
<evidence type="ECO:0000256" key="3">
    <source>
        <dbReference type="SAM" id="MobiDB-lite"/>
    </source>
</evidence>
<dbReference type="InterPro" id="IPR032308">
    <property type="entry name" value="TDBD"/>
</dbReference>
<proteinExistence type="predicted"/>
<comment type="subcellular location">
    <subcellularLocation>
        <location evidence="1">Nucleus</location>
    </subcellularLocation>
</comment>
<reference evidence="5" key="1">
    <citation type="submission" date="2014-05" db="EMBL/GenBank/DDBJ databases">
        <title>The transcriptome of the halophilic microalga Tetraselmis sp. GSL018 isolated from the Great Salt Lake, Utah.</title>
        <authorList>
            <person name="Jinkerson R.E."/>
            <person name="D'Adamo S."/>
            <person name="Posewitz M.C."/>
        </authorList>
    </citation>
    <scope>NUCLEOTIDE SEQUENCE</scope>
    <source>
        <strain evidence="5">GSL018</strain>
    </source>
</reference>
<feature type="domain" description="Tify" evidence="4">
    <location>
        <begin position="64"/>
        <end position="110"/>
    </location>
</feature>
<dbReference type="EMBL" id="GBEZ01013181">
    <property type="protein sequence ID" value="JAC72779.1"/>
    <property type="molecule type" value="Transcribed_RNA"/>
</dbReference>
<feature type="non-terminal residue" evidence="5">
    <location>
        <position position="1"/>
    </location>
</feature>
<organism evidence="5">
    <name type="scientific">Tetraselmis sp. GSL018</name>
    <dbReference type="NCBI Taxonomy" id="582737"/>
    <lineage>
        <taxon>Eukaryota</taxon>
        <taxon>Viridiplantae</taxon>
        <taxon>Chlorophyta</taxon>
        <taxon>core chlorophytes</taxon>
        <taxon>Chlorodendrophyceae</taxon>
        <taxon>Chlorodendrales</taxon>
        <taxon>Chlorodendraceae</taxon>
        <taxon>Tetraselmis</taxon>
    </lineage>
</organism>
<evidence type="ECO:0000256" key="2">
    <source>
        <dbReference type="ARBA" id="ARBA00023242"/>
    </source>
</evidence>
<dbReference type="Pfam" id="PF16135">
    <property type="entry name" value="TDBD"/>
    <property type="match status" value="1"/>
</dbReference>
<dbReference type="AlphaFoldDB" id="A0A061RPS6"/>
<dbReference type="GO" id="GO:0005634">
    <property type="term" value="C:nucleus"/>
    <property type="evidence" value="ECO:0007669"/>
    <property type="project" value="UniProtKB-SubCell"/>
</dbReference>
<dbReference type="PANTHER" id="PTHR47025">
    <property type="entry name" value="AUTOIMMUNE REGULATOR"/>
    <property type="match status" value="1"/>
</dbReference>
<accession>A0A061RPS6</accession>
<dbReference type="GO" id="GO:0042393">
    <property type="term" value="F:histone binding"/>
    <property type="evidence" value="ECO:0007669"/>
    <property type="project" value="TreeGrafter"/>
</dbReference>
<feature type="compositionally biased region" description="Basic residues" evidence="3">
    <location>
        <begin position="13"/>
        <end position="26"/>
    </location>
</feature>
<feature type="region of interest" description="Disordered" evidence="3">
    <location>
        <begin position="111"/>
        <end position="163"/>
    </location>
</feature>
<name>A0A061RPS6_9CHLO</name>
<sequence>EELRPAEGGAPARKPKERNSTKHKRLFSGGEGCPLRDGEEVRYIASKGGVLLRGAVRIGDGGPSGILCSCCNNVVSCSTFEAHAGRGARRAPYDNIFNAGGESLRELAKRLPDEAGPPPRADTAVPPAEGSGPPGNPSASTQPEMPTGLGASQQQQQQQQQLEAVQSMLTQINGHHALLPSMPPESVPMLSMHDAGPIHLIDAGLPSAMSEVNDD</sequence>
<dbReference type="GO" id="GO:0003682">
    <property type="term" value="F:chromatin binding"/>
    <property type="evidence" value="ECO:0007669"/>
    <property type="project" value="TreeGrafter"/>
</dbReference>
<dbReference type="GO" id="GO:0000977">
    <property type="term" value="F:RNA polymerase II transcription regulatory region sequence-specific DNA binding"/>
    <property type="evidence" value="ECO:0007669"/>
    <property type="project" value="TreeGrafter"/>
</dbReference>
<evidence type="ECO:0000256" key="1">
    <source>
        <dbReference type="ARBA" id="ARBA00004123"/>
    </source>
</evidence>